<comment type="caution">
    <text evidence="6">The sequence shown here is derived from an EMBL/GenBank/DDBJ whole genome shotgun (WGS) entry which is preliminary data.</text>
</comment>
<feature type="transmembrane region" description="Helical" evidence="4">
    <location>
        <begin position="75"/>
        <end position="96"/>
    </location>
</feature>
<dbReference type="Pfam" id="PF07690">
    <property type="entry name" value="MFS_1"/>
    <property type="match status" value="1"/>
</dbReference>
<feature type="transmembrane region" description="Helical" evidence="4">
    <location>
        <begin position="248"/>
        <end position="269"/>
    </location>
</feature>
<dbReference type="RefSeq" id="WP_035604410.1">
    <property type="nucleotide sequence ID" value="NZ_JEMG01000001.1"/>
</dbReference>
<dbReference type="Proteomes" id="UP000023268">
    <property type="component" value="Unassembled WGS sequence"/>
</dbReference>
<feature type="transmembrane region" description="Helical" evidence="4">
    <location>
        <begin position="102"/>
        <end position="123"/>
    </location>
</feature>
<evidence type="ECO:0000256" key="3">
    <source>
        <dbReference type="ARBA" id="ARBA00023136"/>
    </source>
</evidence>
<dbReference type="AlphaFoldDB" id="A0A016XDA0"/>
<dbReference type="PANTHER" id="PTHR23534:SF1">
    <property type="entry name" value="MAJOR FACILITATOR SUPERFAMILY PROTEIN"/>
    <property type="match status" value="1"/>
</dbReference>
<evidence type="ECO:0000256" key="1">
    <source>
        <dbReference type="ARBA" id="ARBA00022692"/>
    </source>
</evidence>
<feature type="transmembrane region" description="Helical" evidence="4">
    <location>
        <begin position="369"/>
        <end position="386"/>
    </location>
</feature>
<proteinExistence type="predicted"/>
<gene>
    <name evidence="6" type="ORF">AZ34_02435</name>
</gene>
<name>A0A016XDA0_9BURK</name>
<dbReference type="PROSITE" id="PS50850">
    <property type="entry name" value="MFS"/>
    <property type="match status" value="1"/>
</dbReference>
<evidence type="ECO:0000256" key="4">
    <source>
        <dbReference type="SAM" id="Phobius"/>
    </source>
</evidence>
<feature type="transmembrane region" description="Helical" evidence="4">
    <location>
        <begin position="49"/>
        <end position="68"/>
    </location>
</feature>
<sequence length="391" mass="40195">MLAKPMHRQVLLLAVTQALFQTASVMVMTIGGLAGATIAADPKFATLPIAAMFLGTAVSTIPAAAWMARVGRRTGFMLGALLGVAAGLIAATGLWIGSLLLLSTGTFLVGAYQAFAQFYRFAAGEVADDVFRPRAISLVLAGGVVAAVLGPLLARWGGPLTSTAYVGAFLLLAVVSLIATGVLLGLRIPAPVVGTQQGGRSLAQIMSQPAYLAALFGAATGYGVMILAMTATPLAMVHHHHALSDATIVIQLHVLGMFVPSFFTGSLISRFGVLRVMLAGIALLAGHVAISLTGTSFHSFAGALVLLGIGWNFLYIGGTTLLTTTYTSAEKGRAQAANDLSVFVVGLLSSLAAAPLLQVLGWQNLNLVLLPWLGAAALLLSGLGLVRARAR</sequence>
<dbReference type="OrthoDB" id="8558006at2"/>
<evidence type="ECO:0000313" key="6">
    <source>
        <dbReference type="EMBL" id="EYC50044.1"/>
    </source>
</evidence>
<feature type="domain" description="Major facilitator superfamily (MFS) profile" evidence="5">
    <location>
        <begin position="209"/>
        <end position="391"/>
    </location>
</feature>
<dbReference type="InterPro" id="IPR011701">
    <property type="entry name" value="MFS"/>
</dbReference>
<protein>
    <submittedName>
        <fullName evidence="6">MFS transporter</fullName>
    </submittedName>
</protein>
<keyword evidence="2 4" id="KW-1133">Transmembrane helix</keyword>
<feature type="transmembrane region" description="Helical" evidence="4">
    <location>
        <begin position="135"/>
        <end position="154"/>
    </location>
</feature>
<dbReference type="SUPFAM" id="SSF103473">
    <property type="entry name" value="MFS general substrate transporter"/>
    <property type="match status" value="1"/>
</dbReference>
<dbReference type="eggNOG" id="COG2814">
    <property type="taxonomic scope" value="Bacteria"/>
</dbReference>
<feature type="transmembrane region" description="Helical" evidence="4">
    <location>
        <begin position="276"/>
        <end position="294"/>
    </location>
</feature>
<dbReference type="GO" id="GO:0022857">
    <property type="term" value="F:transmembrane transporter activity"/>
    <property type="evidence" value="ECO:0007669"/>
    <property type="project" value="InterPro"/>
</dbReference>
<dbReference type="InterPro" id="IPR020846">
    <property type="entry name" value="MFS_dom"/>
</dbReference>
<dbReference type="STRING" id="1458275.AZ34_02435"/>
<reference evidence="6 7" key="1">
    <citation type="submission" date="2014-02" db="EMBL/GenBank/DDBJ databases">
        <title>Draft Genome of Hylemonella gracilis isolated from the Niagara River.</title>
        <authorList>
            <person name="Pawlowski D.R."/>
            <person name="Koudelka G.B."/>
        </authorList>
    </citation>
    <scope>NUCLEOTIDE SEQUENCE [LARGE SCALE GENOMIC DNA]</scope>
    <source>
        <strain evidence="6 7">Niagara R</strain>
    </source>
</reference>
<dbReference type="EMBL" id="JEMG01000001">
    <property type="protein sequence ID" value="EYC50044.1"/>
    <property type="molecule type" value="Genomic_DNA"/>
</dbReference>
<evidence type="ECO:0000256" key="2">
    <source>
        <dbReference type="ARBA" id="ARBA00022989"/>
    </source>
</evidence>
<keyword evidence="1 4" id="KW-0812">Transmembrane</keyword>
<feature type="transmembrane region" description="Helical" evidence="4">
    <location>
        <begin position="336"/>
        <end position="357"/>
    </location>
</feature>
<dbReference type="PANTHER" id="PTHR23534">
    <property type="entry name" value="MFS PERMEASE"/>
    <property type="match status" value="1"/>
</dbReference>
<accession>A0A016XDA0</accession>
<evidence type="ECO:0000259" key="5">
    <source>
        <dbReference type="PROSITE" id="PS50850"/>
    </source>
</evidence>
<feature type="transmembrane region" description="Helical" evidence="4">
    <location>
        <begin position="210"/>
        <end position="236"/>
    </location>
</feature>
<dbReference type="Gene3D" id="1.20.1250.20">
    <property type="entry name" value="MFS general substrate transporter like domains"/>
    <property type="match status" value="1"/>
</dbReference>
<feature type="transmembrane region" description="Helical" evidence="4">
    <location>
        <begin position="300"/>
        <end position="324"/>
    </location>
</feature>
<feature type="transmembrane region" description="Helical" evidence="4">
    <location>
        <begin position="166"/>
        <end position="189"/>
    </location>
</feature>
<evidence type="ECO:0000313" key="7">
    <source>
        <dbReference type="Proteomes" id="UP000023268"/>
    </source>
</evidence>
<dbReference type="InterPro" id="IPR036259">
    <property type="entry name" value="MFS_trans_sf"/>
</dbReference>
<organism evidence="6 7">
    <name type="scientific">Hylemonella gracilis str. Niagara R</name>
    <dbReference type="NCBI Taxonomy" id="1458275"/>
    <lineage>
        <taxon>Bacteria</taxon>
        <taxon>Pseudomonadati</taxon>
        <taxon>Pseudomonadota</taxon>
        <taxon>Betaproteobacteria</taxon>
        <taxon>Burkholderiales</taxon>
        <taxon>Comamonadaceae</taxon>
        <taxon>Hylemonella</taxon>
    </lineage>
</organism>
<keyword evidence="3 4" id="KW-0472">Membrane</keyword>